<feature type="transmembrane region" description="Helical" evidence="1">
    <location>
        <begin position="237"/>
        <end position="264"/>
    </location>
</feature>
<dbReference type="AlphaFoldDB" id="A0A0D0C8F7"/>
<feature type="transmembrane region" description="Helical" evidence="1">
    <location>
        <begin position="27"/>
        <end position="50"/>
    </location>
</feature>
<dbReference type="OrthoDB" id="2790304at2759"/>
<reference evidence="2 3" key="1">
    <citation type="submission" date="2014-04" db="EMBL/GenBank/DDBJ databases">
        <title>Evolutionary Origins and Diversification of the Mycorrhizal Mutualists.</title>
        <authorList>
            <consortium name="DOE Joint Genome Institute"/>
            <consortium name="Mycorrhizal Genomics Consortium"/>
            <person name="Kohler A."/>
            <person name="Kuo A."/>
            <person name="Nagy L.G."/>
            <person name="Floudas D."/>
            <person name="Copeland A."/>
            <person name="Barry K.W."/>
            <person name="Cichocki N."/>
            <person name="Veneault-Fourrey C."/>
            <person name="LaButti K."/>
            <person name="Lindquist E.A."/>
            <person name="Lipzen A."/>
            <person name="Lundell T."/>
            <person name="Morin E."/>
            <person name="Murat C."/>
            <person name="Riley R."/>
            <person name="Ohm R."/>
            <person name="Sun H."/>
            <person name="Tunlid A."/>
            <person name="Henrissat B."/>
            <person name="Grigoriev I.V."/>
            <person name="Hibbett D.S."/>
            <person name="Martin F."/>
        </authorList>
    </citation>
    <scope>NUCLEOTIDE SEQUENCE [LARGE SCALE GENOMIC DNA]</scope>
    <source>
        <strain evidence="2 3">FD-317 M1</strain>
    </source>
</reference>
<organism evidence="2 3">
    <name type="scientific">Collybiopsis luxurians FD-317 M1</name>
    <dbReference type="NCBI Taxonomy" id="944289"/>
    <lineage>
        <taxon>Eukaryota</taxon>
        <taxon>Fungi</taxon>
        <taxon>Dikarya</taxon>
        <taxon>Basidiomycota</taxon>
        <taxon>Agaricomycotina</taxon>
        <taxon>Agaricomycetes</taxon>
        <taxon>Agaricomycetidae</taxon>
        <taxon>Agaricales</taxon>
        <taxon>Marasmiineae</taxon>
        <taxon>Omphalotaceae</taxon>
        <taxon>Collybiopsis</taxon>
        <taxon>Collybiopsis luxurians</taxon>
    </lineage>
</organism>
<proteinExistence type="predicted"/>
<feature type="transmembrane region" description="Helical" evidence="1">
    <location>
        <begin position="202"/>
        <end position="231"/>
    </location>
</feature>
<accession>A0A0D0C8F7</accession>
<gene>
    <name evidence="2" type="ORF">GYMLUDRAFT_89171</name>
</gene>
<dbReference type="EMBL" id="KN834876">
    <property type="protein sequence ID" value="KIK51003.1"/>
    <property type="molecule type" value="Genomic_DNA"/>
</dbReference>
<evidence type="ECO:0000313" key="2">
    <source>
        <dbReference type="EMBL" id="KIK51003.1"/>
    </source>
</evidence>
<dbReference type="Proteomes" id="UP000053593">
    <property type="component" value="Unassembled WGS sequence"/>
</dbReference>
<feature type="transmembrane region" description="Helical" evidence="1">
    <location>
        <begin position="62"/>
        <end position="84"/>
    </location>
</feature>
<name>A0A0D0C8F7_9AGAR</name>
<keyword evidence="1" id="KW-0472">Membrane</keyword>
<keyword evidence="1" id="KW-0812">Transmembrane</keyword>
<sequence>MALDDPGMHRAGLAFAYRITPVLVTTILYVCDLIDCLEILGIYICLLGTATRGLWLRGLNKYANIVILFILYVLFLITSALWALEVAQLMGLVDLLLKPKDLSTTGQFNIFYALIARETKVTSVLFEIQTANGINTTMLVGTDDCSGVSSTNYSQVCKVTQSLAPTLSIVTNVSVMLLTMWKAWLIRDAFKQSFQNKQKSKVFSIFVLLIESGTLYVVMLIADLIITSYVVGENETVARMISCISGYSTVQLVAIYPTLMLVILRESIWNSSDDDDIEVLSVSRMQFASNAIRYTSAGTIAQFTENSIAPMEFGGEGSLLGKAKIEVCLG</sequence>
<protein>
    <submittedName>
        <fullName evidence="2">Uncharacterized protein</fullName>
    </submittedName>
</protein>
<evidence type="ECO:0000313" key="3">
    <source>
        <dbReference type="Proteomes" id="UP000053593"/>
    </source>
</evidence>
<keyword evidence="3" id="KW-1185">Reference proteome</keyword>
<feature type="transmembrane region" description="Helical" evidence="1">
    <location>
        <begin position="162"/>
        <end position="181"/>
    </location>
</feature>
<dbReference type="HOGENOM" id="CLU_066907_0_0_1"/>
<keyword evidence="1" id="KW-1133">Transmembrane helix</keyword>
<evidence type="ECO:0000256" key="1">
    <source>
        <dbReference type="SAM" id="Phobius"/>
    </source>
</evidence>